<keyword evidence="3" id="KW-0507">mRNA processing</keyword>
<dbReference type="PANTHER" id="PTHR34811">
    <property type="entry name" value="MATURASE K"/>
    <property type="match status" value="1"/>
</dbReference>
<protein>
    <submittedName>
        <fullName evidence="7">Maturase K</fullName>
    </submittedName>
</protein>
<accession>A0A2G2ZWS9</accession>
<feature type="domain" description="Domain X" evidence="6">
    <location>
        <begin position="35"/>
        <end position="132"/>
    </location>
</feature>
<evidence type="ECO:0000256" key="5">
    <source>
        <dbReference type="ARBA" id="ARBA00022884"/>
    </source>
</evidence>
<reference evidence="7 8" key="1">
    <citation type="journal article" date="2014" name="Nat. Genet.">
        <title>Genome sequence of the hot pepper provides insights into the evolution of pungency in Capsicum species.</title>
        <authorList>
            <person name="Kim S."/>
            <person name="Park M."/>
            <person name="Yeom S.I."/>
            <person name="Kim Y.M."/>
            <person name="Lee J.M."/>
            <person name="Lee H.A."/>
            <person name="Seo E."/>
            <person name="Choi J."/>
            <person name="Cheong K."/>
            <person name="Kim K.T."/>
            <person name="Jung K."/>
            <person name="Lee G.W."/>
            <person name="Oh S.K."/>
            <person name="Bae C."/>
            <person name="Kim S.B."/>
            <person name="Lee H.Y."/>
            <person name="Kim S.Y."/>
            <person name="Kim M.S."/>
            <person name="Kang B.C."/>
            <person name="Jo Y.D."/>
            <person name="Yang H.B."/>
            <person name="Jeong H.J."/>
            <person name="Kang W.H."/>
            <person name="Kwon J.K."/>
            <person name="Shin C."/>
            <person name="Lim J.Y."/>
            <person name="Park J.H."/>
            <person name="Huh J.H."/>
            <person name="Kim J.S."/>
            <person name="Kim B.D."/>
            <person name="Cohen O."/>
            <person name="Paran I."/>
            <person name="Suh M.C."/>
            <person name="Lee S.B."/>
            <person name="Kim Y.K."/>
            <person name="Shin Y."/>
            <person name="Noh S.J."/>
            <person name="Park J."/>
            <person name="Seo Y.S."/>
            <person name="Kwon S.Y."/>
            <person name="Kim H.A."/>
            <person name="Park J.M."/>
            <person name="Kim H.J."/>
            <person name="Choi S.B."/>
            <person name="Bosland P.W."/>
            <person name="Reeves G."/>
            <person name="Jo S.H."/>
            <person name="Lee B.W."/>
            <person name="Cho H.T."/>
            <person name="Choi H.S."/>
            <person name="Lee M.S."/>
            <person name="Yu Y."/>
            <person name="Do Choi Y."/>
            <person name="Park B.S."/>
            <person name="van Deynze A."/>
            <person name="Ashrafi H."/>
            <person name="Hill T."/>
            <person name="Kim W.T."/>
            <person name="Pai H.S."/>
            <person name="Ahn H.K."/>
            <person name="Yeam I."/>
            <person name="Giovannoni J.J."/>
            <person name="Rose J.K."/>
            <person name="Sorensen I."/>
            <person name="Lee S.J."/>
            <person name="Kim R.W."/>
            <person name="Choi I.Y."/>
            <person name="Choi B.S."/>
            <person name="Lim J.S."/>
            <person name="Lee Y.H."/>
            <person name="Choi D."/>
        </authorList>
    </citation>
    <scope>NUCLEOTIDE SEQUENCE [LARGE SCALE GENOMIC DNA]</scope>
    <source>
        <strain evidence="8">cv. CM334</strain>
    </source>
</reference>
<name>A0A2G2ZWS9_CAPAN</name>
<gene>
    <name evidence="7" type="ORF">T459_08517</name>
</gene>
<organism evidence="7 8">
    <name type="scientific">Capsicum annuum</name>
    <name type="common">Capsicum pepper</name>
    <dbReference type="NCBI Taxonomy" id="4072"/>
    <lineage>
        <taxon>Eukaryota</taxon>
        <taxon>Viridiplantae</taxon>
        <taxon>Streptophyta</taxon>
        <taxon>Embryophyta</taxon>
        <taxon>Tracheophyta</taxon>
        <taxon>Spermatophyta</taxon>
        <taxon>Magnoliopsida</taxon>
        <taxon>eudicotyledons</taxon>
        <taxon>Gunneridae</taxon>
        <taxon>Pentapetalae</taxon>
        <taxon>asterids</taxon>
        <taxon>lamiids</taxon>
        <taxon>Solanales</taxon>
        <taxon>Solanaceae</taxon>
        <taxon>Solanoideae</taxon>
        <taxon>Capsiceae</taxon>
        <taxon>Capsicum</taxon>
    </lineage>
</organism>
<dbReference type="AlphaFoldDB" id="A0A2G2ZWS9"/>
<evidence type="ECO:0000256" key="4">
    <source>
        <dbReference type="ARBA" id="ARBA00022694"/>
    </source>
</evidence>
<evidence type="ECO:0000313" key="8">
    <source>
        <dbReference type="Proteomes" id="UP000222542"/>
    </source>
</evidence>
<comment type="subcellular location">
    <subcellularLocation>
        <location evidence="1">Plastid</location>
    </subcellularLocation>
</comment>
<dbReference type="GO" id="GO:0009507">
    <property type="term" value="C:chloroplast"/>
    <property type="evidence" value="ECO:0007669"/>
    <property type="project" value="InterPro"/>
</dbReference>
<dbReference type="STRING" id="4072.A0A2G2ZWS9"/>
<evidence type="ECO:0000313" key="7">
    <source>
        <dbReference type="EMBL" id="PHT86411.1"/>
    </source>
</evidence>
<dbReference type="Gramene" id="PHT86411">
    <property type="protein sequence ID" value="PHT86411"/>
    <property type="gene ID" value="T459_08517"/>
</dbReference>
<dbReference type="GO" id="GO:0006397">
    <property type="term" value="P:mRNA processing"/>
    <property type="evidence" value="ECO:0007669"/>
    <property type="project" value="UniProtKB-KW"/>
</dbReference>
<dbReference type="InterPro" id="IPR024937">
    <property type="entry name" value="Domain_X"/>
</dbReference>
<comment type="caution">
    <text evidence="7">The sequence shown here is derived from an EMBL/GenBank/DDBJ whole genome shotgun (WGS) entry which is preliminary data.</text>
</comment>
<dbReference type="InterPro" id="IPR002866">
    <property type="entry name" value="Maturase_MatK"/>
</dbReference>
<sequence>MPLLYIYYNSISVNHSMIYSKMLENLFLINNAIKKFDTLVQVIPFIESLAKARFCTVLGHPISKMVWSILSDFDITNRFKHMSRNLFHHFSESFKKITLYQIKYILWLSCPRNLARKYKSVVHTFEKIGLKIIGRILNVGRISYFFDLPMSFI</sequence>
<proteinExistence type="predicted"/>
<dbReference type="GO" id="GO:0003723">
    <property type="term" value="F:RNA binding"/>
    <property type="evidence" value="ECO:0007669"/>
    <property type="project" value="UniProtKB-KW"/>
</dbReference>
<dbReference type="GO" id="GO:0008033">
    <property type="term" value="P:tRNA processing"/>
    <property type="evidence" value="ECO:0007669"/>
    <property type="project" value="UniProtKB-KW"/>
</dbReference>
<reference evidence="7 8" key="2">
    <citation type="journal article" date="2017" name="Genome Biol.">
        <title>New reference genome sequences of hot pepper reveal the massive evolution of plant disease-resistance genes by retroduplication.</title>
        <authorList>
            <person name="Kim S."/>
            <person name="Park J."/>
            <person name="Yeom S.I."/>
            <person name="Kim Y.M."/>
            <person name="Seo E."/>
            <person name="Kim K.T."/>
            <person name="Kim M.S."/>
            <person name="Lee J.M."/>
            <person name="Cheong K."/>
            <person name="Shin H.S."/>
            <person name="Kim S.B."/>
            <person name="Han K."/>
            <person name="Lee J."/>
            <person name="Park M."/>
            <person name="Lee H.A."/>
            <person name="Lee H.Y."/>
            <person name="Lee Y."/>
            <person name="Oh S."/>
            <person name="Lee J.H."/>
            <person name="Choi E."/>
            <person name="Choi E."/>
            <person name="Lee S.E."/>
            <person name="Jeon J."/>
            <person name="Kim H."/>
            <person name="Choi G."/>
            <person name="Song H."/>
            <person name="Lee J."/>
            <person name="Lee S.C."/>
            <person name="Kwon J.K."/>
            <person name="Lee H.Y."/>
            <person name="Koo N."/>
            <person name="Hong Y."/>
            <person name="Kim R.W."/>
            <person name="Kang W.H."/>
            <person name="Huh J.H."/>
            <person name="Kang B.C."/>
            <person name="Yang T.J."/>
            <person name="Lee Y.H."/>
            <person name="Bennetzen J.L."/>
            <person name="Choi D."/>
        </authorList>
    </citation>
    <scope>NUCLEOTIDE SEQUENCE [LARGE SCALE GENOMIC DNA]</scope>
    <source>
        <strain evidence="8">cv. CM334</strain>
    </source>
</reference>
<dbReference type="Pfam" id="PF01348">
    <property type="entry name" value="Intron_maturas2"/>
    <property type="match status" value="1"/>
</dbReference>
<keyword evidence="5" id="KW-0694">RNA-binding</keyword>
<evidence type="ECO:0000256" key="3">
    <source>
        <dbReference type="ARBA" id="ARBA00022664"/>
    </source>
</evidence>
<evidence type="ECO:0000259" key="6">
    <source>
        <dbReference type="Pfam" id="PF01348"/>
    </source>
</evidence>
<evidence type="ECO:0000256" key="1">
    <source>
        <dbReference type="ARBA" id="ARBA00004474"/>
    </source>
</evidence>
<dbReference type="PANTHER" id="PTHR34811:SF1">
    <property type="entry name" value="MATURASE K"/>
    <property type="match status" value="1"/>
</dbReference>
<keyword evidence="4" id="KW-0819">tRNA processing</keyword>
<dbReference type="EMBL" id="AYRZ02000003">
    <property type="protein sequence ID" value="PHT86411.1"/>
    <property type="molecule type" value="Genomic_DNA"/>
</dbReference>
<evidence type="ECO:0000256" key="2">
    <source>
        <dbReference type="ARBA" id="ARBA00022640"/>
    </source>
</evidence>
<dbReference type="Proteomes" id="UP000222542">
    <property type="component" value="Unassembled WGS sequence"/>
</dbReference>
<keyword evidence="8" id="KW-1185">Reference proteome</keyword>
<keyword evidence="2" id="KW-0934">Plastid</keyword>